<reference evidence="2" key="2">
    <citation type="submission" date="2018-05" db="EMBL/GenBank/DDBJ databases">
        <title>OpunRS2 (Oryza punctata Reference Sequence Version 2).</title>
        <authorList>
            <person name="Zhang J."/>
            <person name="Kudrna D."/>
            <person name="Lee S."/>
            <person name="Talag J."/>
            <person name="Welchert J."/>
            <person name="Wing R.A."/>
        </authorList>
    </citation>
    <scope>NUCLEOTIDE SEQUENCE [LARGE SCALE GENOMIC DNA]</scope>
</reference>
<organism evidence="2">
    <name type="scientific">Oryza punctata</name>
    <name type="common">Red rice</name>
    <dbReference type="NCBI Taxonomy" id="4537"/>
    <lineage>
        <taxon>Eukaryota</taxon>
        <taxon>Viridiplantae</taxon>
        <taxon>Streptophyta</taxon>
        <taxon>Embryophyta</taxon>
        <taxon>Tracheophyta</taxon>
        <taxon>Spermatophyta</taxon>
        <taxon>Magnoliopsida</taxon>
        <taxon>Liliopsida</taxon>
        <taxon>Poales</taxon>
        <taxon>Poaceae</taxon>
        <taxon>BOP clade</taxon>
        <taxon>Oryzoideae</taxon>
        <taxon>Oryzeae</taxon>
        <taxon>Oryzinae</taxon>
        <taxon>Oryza</taxon>
    </lineage>
</organism>
<evidence type="ECO:0000313" key="2">
    <source>
        <dbReference type="EnsemblPlants" id="OPUNC06G15970.2"/>
    </source>
</evidence>
<feature type="region of interest" description="Disordered" evidence="1">
    <location>
        <begin position="80"/>
        <end position="116"/>
    </location>
</feature>
<dbReference type="AlphaFoldDB" id="A0A0E0LCE1"/>
<sequence>MAPSSSGALNPSLRRQRPPSRLRPADVAGRLAALFTPRATEPRASMDRGKDAIADSFSAATAMPFLLLCCQRMSPASLPRRPIKRPASGYDSAPPAIWLAPEPKRPGRMRHKSRSEVRSGSVAGVVALIIKSNTQTIRMSGAGIASSGGRSCSTY</sequence>
<name>A0A0E0LCE1_ORYPU</name>
<protein>
    <submittedName>
        <fullName evidence="2">Uncharacterized protein</fullName>
    </submittedName>
</protein>
<dbReference type="Gramene" id="OPUNC06G15970.2">
    <property type="protein sequence ID" value="OPUNC06G15970.2"/>
    <property type="gene ID" value="OPUNC06G15970"/>
</dbReference>
<accession>A0A0E0LCE1</accession>
<reference evidence="2" key="1">
    <citation type="submission" date="2015-04" db="UniProtKB">
        <authorList>
            <consortium name="EnsemblPlants"/>
        </authorList>
    </citation>
    <scope>IDENTIFICATION</scope>
</reference>
<evidence type="ECO:0000313" key="3">
    <source>
        <dbReference type="Proteomes" id="UP000026962"/>
    </source>
</evidence>
<evidence type="ECO:0000256" key="1">
    <source>
        <dbReference type="SAM" id="MobiDB-lite"/>
    </source>
</evidence>
<dbReference type="HOGENOM" id="CLU_143128_0_0_1"/>
<keyword evidence="3" id="KW-1185">Reference proteome</keyword>
<dbReference type="EnsemblPlants" id="OPUNC06G15970.2">
    <property type="protein sequence ID" value="OPUNC06G15970.2"/>
    <property type="gene ID" value="OPUNC06G15970"/>
</dbReference>
<dbReference type="Proteomes" id="UP000026962">
    <property type="component" value="Chromosome 6"/>
</dbReference>
<proteinExistence type="predicted"/>
<feature type="region of interest" description="Disordered" evidence="1">
    <location>
        <begin position="1"/>
        <end position="25"/>
    </location>
</feature>